<dbReference type="AlphaFoldDB" id="H6BZM7"/>
<dbReference type="Proteomes" id="UP000007304">
    <property type="component" value="Unassembled WGS sequence"/>
</dbReference>
<dbReference type="RefSeq" id="XP_009156727.1">
    <property type="nucleotide sequence ID" value="XM_009158479.1"/>
</dbReference>
<organism evidence="1 2">
    <name type="scientific">Exophiala dermatitidis (strain ATCC 34100 / CBS 525.76 / NIH/UT8656)</name>
    <name type="common">Black yeast</name>
    <name type="synonym">Wangiella dermatitidis</name>
    <dbReference type="NCBI Taxonomy" id="858893"/>
    <lineage>
        <taxon>Eukaryota</taxon>
        <taxon>Fungi</taxon>
        <taxon>Dikarya</taxon>
        <taxon>Ascomycota</taxon>
        <taxon>Pezizomycotina</taxon>
        <taxon>Eurotiomycetes</taxon>
        <taxon>Chaetothyriomycetidae</taxon>
        <taxon>Chaetothyriales</taxon>
        <taxon>Herpotrichiellaceae</taxon>
        <taxon>Exophiala</taxon>
    </lineage>
</organism>
<gene>
    <name evidence="1" type="ORF">HMPREF1120_04353</name>
</gene>
<sequence>MIDTHHPFVPSFYAKAVEAAGGAPSGYPVPEWSLEASEASFDRNAASVAILSLTSPGAPIARSNQGSRTLAC</sequence>
<keyword evidence="2" id="KW-1185">Reference proteome</keyword>
<evidence type="ECO:0000313" key="1">
    <source>
        <dbReference type="EMBL" id="EHY56266.1"/>
    </source>
</evidence>
<name>H6BZM7_EXODN</name>
<dbReference type="STRING" id="858893.H6BZM7"/>
<reference evidence="1" key="1">
    <citation type="submission" date="2011-07" db="EMBL/GenBank/DDBJ databases">
        <title>The Genome Sequence of Exophiala (Wangiella) dermatitidis NIH/UT8656.</title>
        <authorList>
            <consortium name="The Broad Institute Genome Sequencing Platform"/>
            <person name="Cuomo C."/>
            <person name="Wang Z."/>
            <person name="Hunicke-Smith S."/>
            <person name="Szanislo P.J."/>
            <person name="Earl A."/>
            <person name="Young S.K."/>
            <person name="Zeng Q."/>
            <person name="Gargeya S."/>
            <person name="Fitzgerald M."/>
            <person name="Haas B."/>
            <person name="Abouelleil A."/>
            <person name="Alvarado L."/>
            <person name="Arachchi H.M."/>
            <person name="Berlin A."/>
            <person name="Brown A."/>
            <person name="Chapman S.B."/>
            <person name="Chen Z."/>
            <person name="Dunbar C."/>
            <person name="Freedman E."/>
            <person name="Gearin G."/>
            <person name="Gellesch M."/>
            <person name="Goldberg J."/>
            <person name="Griggs A."/>
            <person name="Gujja S."/>
            <person name="Heiman D."/>
            <person name="Howarth C."/>
            <person name="Larson L."/>
            <person name="Lui A."/>
            <person name="MacDonald P.J.P."/>
            <person name="Montmayeur A."/>
            <person name="Murphy C."/>
            <person name="Neiman D."/>
            <person name="Pearson M."/>
            <person name="Priest M."/>
            <person name="Roberts A."/>
            <person name="Saif S."/>
            <person name="Shea T."/>
            <person name="Shenoy N."/>
            <person name="Sisk P."/>
            <person name="Stolte C."/>
            <person name="Sykes S."/>
            <person name="Wortman J."/>
            <person name="Nusbaum C."/>
            <person name="Birren B."/>
        </authorList>
    </citation>
    <scope>NUCLEOTIDE SEQUENCE</scope>
    <source>
        <strain evidence="1">NIH/UT8656</strain>
    </source>
</reference>
<dbReference type="Gene3D" id="3.20.20.140">
    <property type="entry name" value="Metal-dependent hydrolases"/>
    <property type="match status" value="1"/>
</dbReference>
<dbReference type="VEuPathDB" id="FungiDB:HMPREF1120_04353"/>
<dbReference type="HOGENOM" id="CLU_2722234_0_0_1"/>
<proteinExistence type="predicted"/>
<protein>
    <submittedName>
        <fullName evidence="1">Uncharacterized protein</fullName>
    </submittedName>
</protein>
<dbReference type="EMBL" id="JH226133">
    <property type="protein sequence ID" value="EHY56266.1"/>
    <property type="molecule type" value="Genomic_DNA"/>
</dbReference>
<evidence type="ECO:0000313" key="2">
    <source>
        <dbReference type="Proteomes" id="UP000007304"/>
    </source>
</evidence>
<dbReference type="GeneID" id="20308992"/>
<accession>H6BZM7</accession>
<dbReference type="InParanoid" id="H6BZM7"/>